<dbReference type="SUPFAM" id="SSF53623">
    <property type="entry name" value="MurD-like peptide ligases, catalytic domain"/>
    <property type="match status" value="1"/>
</dbReference>
<evidence type="ECO:0000256" key="4">
    <source>
        <dbReference type="ARBA" id="ARBA00022741"/>
    </source>
</evidence>
<dbReference type="InterPro" id="IPR004101">
    <property type="entry name" value="Mur_ligase_C"/>
</dbReference>
<reference evidence="9" key="1">
    <citation type="submission" date="2020-05" db="EMBL/GenBank/DDBJ databases">
        <authorList>
            <person name="Chiriac C."/>
            <person name="Salcher M."/>
            <person name="Ghai R."/>
            <person name="Kavagutti S V."/>
        </authorList>
    </citation>
    <scope>NUCLEOTIDE SEQUENCE</scope>
</reference>
<dbReference type="InterPro" id="IPR036565">
    <property type="entry name" value="Mur-like_cat_sf"/>
</dbReference>
<evidence type="ECO:0000256" key="3">
    <source>
        <dbReference type="ARBA" id="ARBA00022723"/>
    </source>
</evidence>
<keyword evidence="5" id="KW-0067">ATP-binding</keyword>
<dbReference type="SUPFAM" id="SSF53244">
    <property type="entry name" value="MurD-like peptide ligases, peptide-binding domain"/>
    <property type="match status" value="1"/>
</dbReference>
<dbReference type="EMBL" id="CAFBNC010000193">
    <property type="protein sequence ID" value="CAB4958224.1"/>
    <property type="molecule type" value="Genomic_DNA"/>
</dbReference>
<dbReference type="Pfam" id="PF08245">
    <property type="entry name" value="Mur_ligase_M"/>
    <property type="match status" value="1"/>
</dbReference>
<evidence type="ECO:0000256" key="5">
    <source>
        <dbReference type="ARBA" id="ARBA00022840"/>
    </source>
</evidence>
<proteinExistence type="inferred from homology"/>
<dbReference type="PANTHER" id="PTHR11136:SF0">
    <property type="entry name" value="DIHYDROFOLATE SYNTHETASE-RELATED"/>
    <property type="match status" value="1"/>
</dbReference>
<evidence type="ECO:0000256" key="6">
    <source>
        <dbReference type="ARBA" id="ARBA00022842"/>
    </source>
</evidence>
<keyword evidence="6" id="KW-0460">Magnesium</keyword>
<dbReference type="GO" id="GO:0005737">
    <property type="term" value="C:cytoplasm"/>
    <property type="evidence" value="ECO:0007669"/>
    <property type="project" value="TreeGrafter"/>
</dbReference>
<keyword evidence="2" id="KW-0436">Ligase</keyword>
<evidence type="ECO:0000313" key="9">
    <source>
        <dbReference type="EMBL" id="CAB4958224.1"/>
    </source>
</evidence>
<dbReference type="AlphaFoldDB" id="A0A6J7KXG2"/>
<dbReference type="InterPro" id="IPR036615">
    <property type="entry name" value="Mur_ligase_C_dom_sf"/>
</dbReference>
<name>A0A6J7KXG2_9ZZZZ</name>
<accession>A0A6J7KXG2</accession>
<sequence>MNYAESLRFLDRHINLEATAGDIHGLSLDQMRALVSVLGDPQESFKVIHITGTNGKGSTARMITSLLVESGLSVGTYSSPHLQRINERICWNGDPITDEDFASVVTELARLAPLAGVQPSYFELLTAGALLWFAENAVDVAVVEVGLLGRYDATNVCDADVAVITNIGRDHTDGLGNWRGAIAAEKAGIIKPDSVVVVGEPDVALHGAFSAEGPRLMWVRGADFDVVSDAPALGGHVLAARTPNGVTEDVYLPLHGRHQVLNASCALAAVEAFFDRSLDDDIVQTAFASVTSPGRFEVMNHGPLVIIDGAHNPQGAAAAARTLEEEFDVAGRRVLVVGMLGGRDVVEMLEQLGARSADLVIACTPDSPRAVPAADVSSVCRAMGVLTETIDDVGTAVTRAISISTDDDAILIAGSLYVAGAARTVLESLAR</sequence>
<dbReference type="GO" id="GO:0008841">
    <property type="term" value="F:dihydrofolate synthase activity"/>
    <property type="evidence" value="ECO:0007669"/>
    <property type="project" value="TreeGrafter"/>
</dbReference>
<keyword evidence="4" id="KW-0547">Nucleotide-binding</keyword>
<gene>
    <name evidence="9" type="ORF">UFOPK3733_02290</name>
</gene>
<dbReference type="Gene3D" id="3.40.1190.10">
    <property type="entry name" value="Mur-like, catalytic domain"/>
    <property type="match status" value="1"/>
</dbReference>
<organism evidence="9">
    <name type="scientific">freshwater metagenome</name>
    <dbReference type="NCBI Taxonomy" id="449393"/>
    <lineage>
        <taxon>unclassified sequences</taxon>
        <taxon>metagenomes</taxon>
        <taxon>ecological metagenomes</taxon>
    </lineage>
</organism>
<dbReference type="PANTHER" id="PTHR11136">
    <property type="entry name" value="FOLYLPOLYGLUTAMATE SYNTHASE-RELATED"/>
    <property type="match status" value="1"/>
</dbReference>
<evidence type="ECO:0000256" key="2">
    <source>
        <dbReference type="ARBA" id="ARBA00022598"/>
    </source>
</evidence>
<dbReference type="Pfam" id="PF02875">
    <property type="entry name" value="Mur_ligase_C"/>
    <property type="match status" value="1"/>
</dbReference>
<dbReference type="GO" id="GO:0046872">
    <property type="term" value="F:metal ion binding"/>
    <property type="evidence" value="ECO:0007669"/>
    <property type="project" value="UniProtKB-KW"/>
</dbReference>
<dbReference type="GO" id="GO:0004326">
    <property type="term" value="F:tetrahydrofolylpolyglutamate synthase activity"/>
    <property type="evidence" value="ECO:0007669"/>
    <property type="project" value="InterPro"/>
</dbReference>
<dbReference type="NCBIfam" id="TIGR01499">
    <property type="entry name" value="folC"/>
    <property type="match status" value="1"/>
</dbReference>
<dbReference type="InterPro" id="IPR001645">
    <property type="entry name" value="Folylpolyglutamate_synth"/>
</dbReference>
<dbReference type="GO" id="GO:0005524">
    <property type="term" value="F:ATP binding"/>
    <property type="evidence" value="ECO:0007669"/>
    <property type="project" value="UniProtKB-KW"/>
</dbReference>
<dbReference type="InterPro" id="IPR018109">
    <property type="entry name" value="Folylpolyglutamate_synth_CS"/>
</dbReference>
<comment type="similarity">
    <text evidence="1">Belongs to the folylpolyglutamate synthase family.</text>
</comment>
<evidence type="ECO:0000256" key="1">
    <source>
        <dbReference type="ARBA" id="ARBA00008276"/>
    </source>
</evidence>
<evidence type="ECO:0000259" key="7">
    <source>
        <dbReference type="Pfam" id="PF02875"/>
    </source>
</evidence>
<dbReference type="PROSITE" id="PS01011">
    <property type="entry name" value="FOLYLPOLYGLU_SYNT_1"/>
    <property type="match status" value="1"/>
</dbReference>
<dbReference type="InterPro" id="IPR013221">
    <property type="entry name" value="Mur_ligase_cen"/>
</dbReference>
<protein>
    <submittedName>
        <fullName evidence="9">Unannotated protein</fullName>
    </submittedName>
</protein>
<feature type="domain" description="Mur ligase C-terminal" evidence="7">
    <location>
        <begin position="294"/>
        <end position="415"/>
    </location>
</feature>
<evidence type="ECO:0000259" key="8">
    <source>
        <dbReference type="Pfam" id="PF08245"/>
    </source>
</evidence>
<feature type="domain" description="Mur ligase central" evidence="8">
    <location>
        <begin position="50"/>
        <end position="270"/>
    </location>
</feature>
<dbReference type="Gene3D" id="3.90.190.20">
    <property type="entry name" value="Mur ligase, C-terminal domain"/>
    <property type="match status" value="1"/>
</dbReference>
<dbReference type="PIRSF" id="PIRSF001563">
    <property type="entry name" value="Folylpolyglu_synth"/>
    <property type="match status" value="1"/>
</dbReference>
<keyword evidence="3" id="KW-0479">Metal-binding</keyword>